<accession>A0A897MWS5</accession>
<reference evidence="1" key="1">
    <citation type="submission" date="2020-11" db="EMBL/GenBank/DDBJ databases">
        <title>Carbohydrate-dependent, anaerobic sulfur respiration: A novel catabolism in halophilic archaea.</title>
        <authorList>
            <person name="Sorokin D.Y."/>
            <person name="Messina E."/>
            <person name="Smedile F."/>
            <person name="La Cono V."/>
            <person name="Hallsworth J.E."/>
            <person name="Yakimov M.M."/>
        </authorList>
    </citation>
    <scope>NUCLEOTIDE SEQUENCE</scope>
    <source>
        <strain evidence="1">HSR12-1</strain>
    </source>
</reference>
<dbReference type="EMBL" id="CP064787">
    <property type="protein sequence ID" value="QSG05042.1"/>
    <property type="molecule type" value="Genomic_DNA"/>
</dbReference>
<organism evidence="1 2">
    <name type="scientific">Halapricum desulfuricans</name>
    <dbReference type="NCBI Taxonomy" id="2841257"/>
    <lineage>
        <taxon>Archaea</taxon>
        <taxon>Methanobacteriati</taxon>
        <taxon>Methanobacteriota</taxon>
        <taxon>Stenosarchaea group</taxon>
        <taxon>Halobacteria</taxon>
        <taxon>Halobacteriales</taxon>
        <taxon>Haloarculaceae</taxon>
        <taxon>Halapricum</taxon>
    </lineage>
</organism>
<dbReference type="AlphaFoldDB" id="A0A897MWS5"/>
<dbReference type="RefSeq" id="WP_229114666.1">
    <property type="nucleotide sequence ID" value="NZ_CP064787.1"/>
</dbReference>
<gene>
    <name evidence="1" type="ORF">HSR121_0688</name>
</gene>
<proteinExistence type="predicted"/>
<sequence>MTDGSPARVVADADVLAADLLVGGPAREALDHVRRHSWMTLLASHPLLEDTEAVVAELADPALGAAHRERLAAATERVDHPADDHPALATAYRGGAGQLLSYDGPLRSAKTGLSVQPHANLSVRPPDAFARLFDSKSLYELVEGGSYPGPDSDPRA</sequence>
<name>A0A897MWS5_9EURY</name>
<dbReference type="InterPro" id="IPR055808">
    <property type="entry name" value="DUF7384"/>
</dbReference>
<dbReference type="Pfam" id="PF24109">
    <property type="entry name" value="DUF7384"/>
    <property type="match status" value="1"/>
</dbReference>
<evidence type="ECO:0000313" key="2">
    <source>
        <dbReference type="Proteomes" id="UP000663525"/>
    </source>
</evidence>
<dbReference type="GeneID" id="68854331"/>
<dbReference type="Proteomes" id="UP000663525">
    <property type="component" value="Chromosome"/>
</dbReference>
<evidence type="ECO:0000313" key="1">
    <source>
        <dbReference type="EMBL" id="QSG05042.1"/>
    </source>
</evidence>
<protein>
    <submittedName>
        <fullName evidence="1">PIN domain</fullName>
    </submittedName>
</protein>